<keyword evidence="3" id="KW-1185">Reference proteome</keyword>
<dbReference type="InterPro" id="IPR039871">
    <property type="entry name" value="FAM8A1"/>
</dbReference>
<organism evidence="2 3">
    <name type="scientific">Stichopus japonicus</name>
    <name type="common">Sea cucumber</name>
    <dbReference type="NCBI Taxonomy" id="307972"/>
    <lineage>
        <taxon>Eukaryota</taxon>
        <taxon>Metazoa</taxon>
        <taxon>Echinodermata</taxon>
        <taxon>Eleutherozoa</taxon>
        <taxon>Echinozoa</taxon>
        <taxon>Holothuroidea</taxon>
        <taxon>Aspidochirotacea</taxon>
        <taxon>Aspidochirotida</taxon>
        <taxon>Stichopodidae</taxon>
        <taxon>Apostichopus</taxon>
    </lineage>
</organism>
<accession>A0A2G8JUI5</accession>
<dbReference type="EMBL" id="MRZV01001244">
    <property type="protein sequence ID" value="PIK39398.1"/>
    <property type="molecule type" value="Genomic_DNA"/>
</dbReference>
<proteinExistence type="predicted"/>
<evidence type="ECO:0000256" key="1">
    <source>
        <dbReference type="SAM" id="Phobius"/>
    </source>
</evidence>
<name>A0A2G8JUI5_STIJA</name>
<evidence type="ECO:0008006" key="4">
    <source>
        <dbReference type="Google" id="ProtNLM"/>
    </source>
</evidence>
<keyword evidence="1" id="KW-0812">Transmembrane</keyword>
<keyword evidence="1" id="KW-0472">Membrane</keyword>
<protein>
    <recommendedName>
        <fullName evidence="4">RDD domain-containing protein</fullName>
    </recommendedName>
</protein>
<dbReference type="Proteomes" id="UP000230750">
    <property type="component" value="Unassembled WGS sequence"/>
</dbReference>
<reference evidence="2 3" key="1">
    <citation type="journal article" date="2017" name="PLoS Biol.">
        <title>The sea cucumber genome provides insights into morphological evolution and visceral regeneration.</title>
        <authorList>
            <person name="Zhang X."/>
            <person name="Sun L."/>
            <person name="Yuan J."/>
            <person name="Sun Y."/>
            <person name="Gao Y."/>
            <person name="Zhang L."/>
            <person name="Li S."/>
            <person name="Dai H."/>
            <person name="Hamel J.F."/>
            <person name="Liu C."/>
            <person name="Yu Y."/>
            <person name="Liu S."/>
            <person name="Lin W."/>
            <person name="Guo K."/>
            <person name="Jin S."/>
            <person name="Xu P."/>
            <person name="Storey K.B."/>
            <person name="Huan P."/>
            <person name="Zhang T."/>
            <person name="Zhou Y."/>
            <person name="Zhang J."/>
            <person name="Lin C."/>
            <person name="Li X."/>
            <person name="Xing L."/>
            <person name="Huo D."/>
            <person name="Sun M."/>
            <person name="Wang L."/>
            <person name="Mercier A."/>
            <person name="Li F."/>
            <person name="Yang H."/>
            <person name="Xiang J."/>
        </authorList>
    </citation>
    <scope>NUCLEOTIDE SEQUENCE [LARGE SCALE GENOMIC DNA]</scope>
    <source>
        <strain evidence="2">Shaxun</strain>
        <tissue evidence="2">Muscle</tissue>
    </source>
</reference>
<dbReference type="OrthoDB" id="10061042at2759"/>
<feature type="transmembrane region" description="Helical" evidence="1">
    <location>
        <begin position="138"/>
        <end position="158"/>
    </location>
</feature>
<dbReference type="PANTHER" id="PTHR13659:SF5">
    <property type="entry name" value="PROTEIN FAM8A1"/>
    <property type="match status" value="1"/>
</dbReference>
<evidence type="ECO:0000313" key="2">
    <source>
        <dbReference type="EMBL" id="PIK39398.1"/>
    </source>
</evidence>
<gene>
    <name evidence="2" type="ORF">BSL78_23755</name>
</gene>
<evidence type="ECO:0000313" key="3">
    <source>
        <dbReference type="Proteomes" id="UP000230750"/>
    </source>
</evidence>
<keyword evidence="1" id="KW-1133">Transmembrane helix</keyword>
<comment type="caution">
    <text evidence="2">The sequence shown here is derived from an EMBL/GenBank/DDBJ whole genome shotgun (WGS) entry which is preliminary data.</text>
</comment>
<dbReference type="AlphaFoldDB" id="A0A2G8JUI5"/>
<sequence>MSSDIDKVAEELRRRGVLQIRKNNVGRHLNQVQCKHLQKQYVQAVSQWLDLYRSHYMAHYTMTVAPYYMAMGYAQAACQFMVSQSGSGNVININSGANPLSGTPQPNQAASVGNAQNGGRVLAVNSPFILFFAELIDFVLLFSIKLTITMYAILYFGIVDQTSFALKFLAEEIDEDATMDDLQQVLGIAVIYRSFVCIYEVHDISCEYYRRATLGGATPGKFLMGLRTISCERVQTIAPRRVQVTLPDNLTYTQAFGRAVIKNFSMAFFFPACITIFFNPHLRSTYDIITKTMVVSVSQDFPNDVNNNRNPGRSELDEANRRDIHDSCKLIVRMRLFLLFHVIALTLD</sequence>
<dbReference type="PANTHER" id="PTHR13659">
    <property type="entry name" value="AUTOSOMAL HIGHLY CONSERVED PROTEIN"/>
    <property type="match status" value="1"/>
</dbReference>
<dbReference type="STRING" id="307972.A0A2G8JUI5"/>